<keyword evidence="3" id="KW-1185">Reference proteome</keyword>
<keyword evidence="1" id="KW-0812">Transmembrane</keyword>
<reference evidence="3" key="1">
    <citation type="submission" date="2023-07" db="EMBL/GenBank/DDBJ databases">
        <title>30 novel species of actinomycetes from the DSMZ collection.</title>
        <authorList>
            <person name="Nouioui I."/>
        </authorList>
    </citation>
    <scope>NUCLEOTIDE SEQUENCE [LARGE SCALE GENOMIC DNA]</scope>
    <source>
        <strain evidence="3">DSM 41770</strain>
    </source>
</reference>
<evidence type="ECO:0000256" key="1">
    <source>
        <dbReference type="SAM" id="Phobius"/>
    </source>
</evidence>
<name>A0ABU2RKR3_9ACTN</name>
<organism evidence="2 3">
    <name type="scientific">Streptomyces salyersiae</name>
    <dbReference type="NCBI Taxonomy" id="3075530"/>
    <lineage>
        <taxon>Bacteria</taxon>
        <taxon>Bacillati</taxon>
        <taxon>Actinomycetota</taxon>
        <taxon>Actinomycetes</taxon>
        <taxon>Kitasatosporales</taxon>
        <taxon>Streptomycetaceae</taxon>
        <taxon>Streptomyces</taxon>
    </lineage>
</organism>
<keyword evidence="1" id="KW-0472">Membrane</keyword>
<protein>
    <recommendedName>
        <fullName evidence="4">Integral membrane protein</fullName>
    </recommendedName>
</protein>
<feature type="transmembrane region" description="Helical" evidence="1">
    <location>
        <begin position="215"/>
        <end position="233"/>
    </location>
</feature>
<evidence type="ECO:0000313" key="3">
    <source>
        <dbReference type="Proteomes" id="UP001183777"/>
    </source>
</evidence>
<evidence type="ECO:0008006" key="4">
    <source>
        <dbReference type="Google" id="ProtNLM"/>
    </source>
</evidence>
<feature type="transmembrane region" description="Helical" evidence="1">
    <location>
        <begin position="178"/>
        <end position="203"/>
    </location>
</feature>
<sequence length="255" mass="27404">MSRRAWWWRVWGVGSLLGALVLLLALAGFVGAIPEAVGTVRAFRSADKCPDGQAGADCFRSTSATVRSTERTGGRSPEYKVRLDGPATVPGEVDLGADGPLFERLKPGDEVTVTLWRDYAPALGRGGVTQQTRDSPESDPEWQAGLGAICLTLACYLLYVGVTLLARARKTAEEGLPYGFRFFGMCTVWAAVAVVPAGLVGALASSGHGHENRGWLVLTAVWVALLPGVHFGVRWRGARRRRAVRAERLYGPRSA</sequence>
<dbReference type="EMBL" id="JAVREX010000006">
    <property type="protein sequence ID" value="MDT0429216.1"/>
    <property type="molecule type" value="Genomic_DNA"/>
</dbReference>
<evidence type="ECO:0000313" key="2">
    <source>
        <dbReference type="EMBL" id="MDT0429216.1"/>
    </source>
</evidence>
<dbReference type="RefSeq" id="WP_311657547.1">
    <property type="nucleotide sequence ID" value="NZ_JAVREX010000006.1"/>
</dbReference>
<dbReference type="Proteomes" id="UP001183777">
    <property type="component" value="Unassembled WGS sequence"/>
</dbReference>
<feature type="transmembrane region" description="Helical" evidence="1">
    <location>
        <begin position="142"/>
        <end position="166"/>
    </location>
</feature>
<comment type="caution">
    <text evidence="2">The sequence shown here is derived from an EMBL/GenBank/DDBJ whole genome shotgun (WGS) entry which is preliminary data.</text>
</comment>
<keyword evidence="1" id="KW-1133">Transmembrane helix</keyword>
<gene>
    <name evidence="2" type="ORF">RM649_16415</name>
</gene>
<proteinExistence type="predicted"/>
<accession>A0ABU2RKR3</accession>